<keyword evidence="12" id="KW-0472">Membrane</keyword>
<dbReference type="GO" id="GO:0004499">
    <property type="term" value="F:N,N-dimethylaniline monooxygenase activity"/>
    <property type="evidence" value="ECO:0007669"/>
    <property type="project" value="InterPro"/>
</dbReference>
<organism evidence="13 14">
    <name type="scientific">Aliidiomarina iranensis</name>
    <dbReference type="NCBI Taxonomy" id="1434071"/>
    <lineage>
        <taxon>Bacteria</taxon>
        <taxon>Pseudomonadati</taxon>
        <taxon>Pseudomonadota</taxon>
        <taxon>Gammaproteobacteria</taxon>
        <taxon>Alteromonadales</taxon>
        <taxon>Idiomarinaceae</taxon>
        <taxon>Aliidiomarina</taxon>
    </lineage>
</organism>
<reference evidence="14" key="1">
    <citation type="journal article" date="2018" name="Front. Microbiol.">
        <title>Genome-Based Analysis Reveals the Taxonomy and Diversity of the Family Idiomarinaceae.</title>
        <authorList>
            <person name="Liu Y."/>
            <person name="Lai Q."/>
            <person name="Shao Z."/>
        </authorList>
    </citation>
    <scope>NUCLEOTIDE SEQUENCE [LARGE SCALE GENOMIC DNA]</scope>
    <source>
        <strain evidence="14">GBPy7</strain>
    </source>
</reference>
<dbReference type="PANTHER" id="PTHR23023">
    <property type="entry name" value="DIMETHYLANILINE MONOOXYGENASE"/>
    <property type="match status" value="1"/>
</dbReference>
<evidence type="ECO:0000313" key="13">
    <source>
        <dbReference type="EMBL" id="RUO19944.1"/>
    </source>
</evidence>
<accession>A0A432VTW4</accession>
<dbReference type="AlphaFoldDB" id="A0A432VTW4"/>
<dbReference type="SUPFAM" id="SSF51905">
    <property type="entry name" value="FAD/NAD(P)-binding domain"/>
    <property type="match status" value="2"/>
</dbReference>
<dbReference type="OrthoDB" id="9790219at2"/>
<evidence type="ECO:0000256" key="2">
    <source>
        <dbReference type="ARBA" id="ARBA00004389"/>
    </source>
</evidence>
<dbReference type="InterPro" id="IPR036188">
    <property type="entry name" value="FAD/NAD-bd_sf"/>
</dbReference>
<evidence type="ECO:0000256" key="11">
    <source>
        <dbReference type="ARBA" id="ARBA00023033"/>
    </source>
</evidence>
<evidence type="ECO:0000313" key="14">
    <source>
        <dbReference type="Proteomes" id="UP000288395"/>
    </source>
</evidence>
<keyword evidence="14" id="KW-1185">Reference proteome</keyword>
<keyword evidence="11 13" id="KW-0503">Monooxygenase</keyword>
<dbReference type="Proteomes" id="UP000288395">
    <property type="component" value="Unassembled WGS sequence"/>
</dbReference>
<dbReference type="RefSeq" id="WP_126767492.1">
    <property type="nucleotide sequence ID" value="NZ_PIPJ01000006.1"/>
</dbReference>
<evidence type="ECO:0000256" key="9">
    <source>
        <dbReference type="ARBA" id="ARBA00022989"/>
    </source>
</evidence>
<sequence length="469" mass="53186">MRATVAVIGAGPSGLTAAKNCLEAGLAVEVFEKNNQVGGNWVFNSRTGHSSVYENTHIISSKAWSEYEDFPMPAEYPDYPNHRQLQSYFENYAKHFGVFPTIRFQTTVEQVERQTSGEFLITWRDNEGIQRSKHFTHLMVANGHHWNPKHPELPGEFSGRYLHSHDFKGVDDSWRGQRVLVIGAGNSACDVAVESARIAETVHMSMRSPQWFLPKFMFGKPSDVLGSRMPLWVPNRIRQWVLTKLVKLMQGNYKAQYNLPEPNSLLLSHHPTVNSDLLDFIRHGRIHPRTDIAAIAENTITFSDGKSGIYDILVACTGFRISFPFFAKSFIDFEHAEKVPLFLKMMHADYQNLYFIGLFQPLGCIWPLADYQAKLAVQEILGRYQRPADMPAAIEHEINNPHLPFEGGARHSTQVDYHKFRRDLKAALKQAGIDIGKAPGGKIGAYKSFNRRTSLYLEPLTAGKKRANR</sequence>
<dbReference type="InterPro" id="IPR050346">
    <property type="entry name" value="FMO-like"/>
</dbReference>
<name>A0A432VTW4_9GAMM</name>
<dbReference type="InterPro" id="IPR000960">
    <property type="entry name" value="Flavin_mOase"/>
</dbReference>
<comment type="caution">
    <text evidence="13">The sequence shown here is derived from an EMBL/GenBank/DDBJ whole genome shotgun (WGS) entry which is preliminary data.</text>
</comment>
<dbReference type="GO" id="GO:0050660">
    <property type="term" value="F:flavin adenine dinucleotide binding"/>
    <property type="evidence" value="ECO:0007669"/>
    <property type="project" value="InterPro"/>
</dbReference>
<keyword evidence="10" id="KW-0560">Oxidoreductase</keyword>
<protein>
    <submittedName>
        <fullName evidence="13">Monooxygenase</fullName>
    </submittedName>
</protein>
<evidence type="ECO:0000256" key="7">
    <source>
        <dbReference type="ARBA" id="ARBA00022827"/>
    </source>
</evidence>
<keyword evidence="8" id="KW-0521">NADP</keyword>
<evidence type="ECO:0000256" key="10">
    <source>
        <dbReference type="ARBA" id="ARBA00023002"/>
    </source>
</evidence>
<evidence type="ECO:0000256" key="12">
    <source>
        <dbReference type="ARBA" id="ARBA00023136"/>
    </source>
</evidence>
<evidence type="ECO:0000256" key="3">
    <source>
        <dbReference type="ARBA" id="ARBA00009183"/>
    </source>
</evidence>
<comment type="subcellular location">
    <subcellularLocation>
        <location evidence="2">Endoplasmic reticulum membrane</location>
        <topology evidence="2">Single-pass membrane protein</topology>
    </subcellularLocation>
</comment>
<dbReference type="PIRSF" id="PIRSF000332">
    <property type="entry name" value="FMO"/>
    <property type="match status" value="1"/>
</dbReference>
<proteinExistence type="inferred from homology"/>
<dbReference type="FunFam" id="3.50.50.60:FF:000159">
    <property type="entry name" value="Dimethylaniline monooxygenase [N-oxide-forming]"/>
    <property type="match status" value="1"/>
</dbReference>
<evidence type="ECO:0000256" key="4">
    <source>
        <dbReference type="ARBA" id="ARBA00022630"/>
    </source>
</evidence>
<evidence type="ECO:0000256" key="5">
    <source>
        <dbReference type="ARBA" id="ARBA00022692"/>
    </source>
</evidence>
<evidence type="ECO:0000256" key="6">
    <source>
        <dbReference type="ARBA" id="ARBA00022824"/>
    </source>
</evidence>
<keyword evidence="9" id="KW-1133">Transmembrane helix</keyword>
<dbReference type="InterPro" id="IPR020946">
    <property type="entry name" value="Flavin_mOase-like"/>
</dbReference>
<comment type="cofactor">
    <cofactor evidence="1">
        <name>FAD</name>
        <dbReference type="ChEBI" id="CHEBI:57692"/>
    </cofactor>
</comment>
<keyword evidence="6" id="KW-0256">Endoplasmic reticulum</keyword>
<evidence type="ECO:0000256" key="1">
    <source>
        <dbReference type="ARBA" id="ARBA00001974"/>
    </source>
</evidence>
<comment type="similarity">
    <text evidence="3">Belongs to the FMO family.</text>
</comment>
<keyword evidence="5" id="KW-0812">Transmembrane</keyword>
<keyword evidence="4" id="KW-0285">Flavoprotein</keyword>
<dbReference type="Pfam" id="PF00743">
    <property type="entry name" value="FMO-like"/>
    <property type="match status" value="1"/>
</dbReference>
<keyword evidence="7" id="KW-0274">FAD</keyword>
<evidence type="ECO:0000256" key="8">
    <source>
        <dbReference type="ARBA" id="ARBA00022857"/>
    </source>
</evidence>
<dbReference type="GO" id="GO:0050661">
    <property type="term" value="F:NADP binding"/>
    <property type="evidence" value="ECO:0007669"/>
    <property type="project" value="InterPro"/>
</dbReference>
<dbReference type="PRINTS" id="PR00370">
    <property type="entry name" value="FMOXYGENASE"/>
</dbReference>
<dbReference type="EMBL" id="PIPJ01000006">
    <property type="protein sequence ID" value="RUO19944.1"/>
    <property type="molecule type" value="Genomic_DNA"/>
</dbReference>
<dbReference type="Gene3D" id="3.50.50.60">
    <property type="entry name" value="FAD/NAD(P)-binding domain"/>
    <property type="match status" value="1"/>
</dbReference>
<gene>
    <name evidence="13" type="ORF">CWE08_08470</name>
</gene>